<dbReference type="Gene3D" id="1.10.10.10">
    <property type="entry name" value="Winged helix-like DNA-binding domain superfamily/Winged helix DNA-binding domain"/>
    <property type="match status" value="1"/>
</dbReference>
<dbReference type="SUPFAM" id="SSF53067">
    <property type="entry name" value="Actin-like ATPase domain"/>
    <property type="match status" value="1"/>
</dbReference>
<dbReference type="EMBL" id="BAAAQD010000013">
    <property type="protein sequence ID" value="GAA1535941.1"/>
    <property type="molecule type" value="Genomic_DNA"/>
</dbReference>
<comment type="similarity">
    <text evidence="1">Belongs to the ROK (NagC/XylR) family.</text>
</comment>
<gene>
    <name evidence="3" type="ORF">GCM10009827_062920</name>
</gene>
<dbReference type="PANTHER" id="PTHR18964">
    <property type="entry name" value="ROK (REPRESSOR, ORF, KINASE) FAMILY"/>
    <property type="match status" value="1"/>
</dbReference>
<dbReference type="InterPro" id="IPR043129">
    <property type="entry name" value="ATPase_NBD"/>
</dbReference>
<dbReference type="SUPFAM" id="SSF46785">
    <property type="entry name" value="Winged helix' DNA-binding domain"/>
    <property type="match status" value="1"/>
</dbReference>
<dbReference type="PANTHER" id="PTHR18964:SF149">
    <property type="entry name" value="BIFUNCTIONAL UDP-N-ACETYLGLUCOSAMINE 2-EPIMERASE_N-ACETYLMANNOSAMINE KINASE"/>
    <property type="match status" value="1"/>
</dbReference>
<dbReference type="Proteomes" id="UP001501470">
    <property type="component" value="Unassembled WGS sequence"/>
</dbReference>
<name>A0ABP4M201_9ACTN</name>
<proteinExistence type="inferred from homology"/>
<protein>
    <submittedName>
        <fullName evidence="3">ROK family transcriptional regulator</fullName>
    </submittedName>
</protein>
<feature type="region of interest" description="Disordered" evidence="2">
    <location>
        <begin position="385"/>
        <end position="407"/>
    </location>
</feature>
<dbReference type="InterPro" id="IPR036390">
    <property type="entry name" value="WH_DNA-bd_sf"/>
</dbReference>
<dbReference type="RefSeq" id="WP_344505939.1">
    <property type="nucleotide sequence ID" value="NZ_BAAAQD010000013.1"/>
</dbReference>
<reference evidence="4" key="1">
    <citation type="journal article" date="2019" name="Int. J. Syst. Evol. Microbiol.">
        <title>The Global Catalogue of Microorganisms (GCM) 10K type strain sequencing project: providing services to taxonomists for standard genome sequencing and annotation.</title>
        <authorList>
            <consortium name="The Broad Institute Genomics Platform"/>
            <consortium name="The Broad Institute Genome Sequencing Center for Infectious Disease"/>
            <person name="Wu L."/>
            <person name="Ma J."/>
        </authorList>
    </citation>
    <scope>NUCLEOTIDE SEQUENCE [LARGE SCALE GENOMIC DNA]</scope>
    <source>
        <strain evidence="4">JCM 15933</strain>
    </source>
</reference>
<dbReference type="InterPro" id="IPR000600">
    <property type="entry name" value="ROK"/>
</dbReference>
<dbReference type="Pfam" id="PF00480">
    <property type="entry name" value="ROK"/>
    <property type="match status" value="1"/>
</dbReference>
<feature type="compositionally biased region" description="Gly residues" evidence="2">
    <location>
        <begin position="396"/>
        <end position="407"/>
    </location>
</feature>
<dbReference type="InterPro" id="IPR036388">
    <property type="entry name" value="WH-like_DNA-bd_sf"/>
</dbReference>
<evidence type="ECO:0000256" key="1">
    <source>
        <dbReference type="ARBA" id="ARBA00006479"/>
    </source>
</evidence>
<accession>A0ABP4M201</accession>
<keyword evidence="4" id="KW-1185">Reference proteome</keyword>
<comment type="caution">
    <text evidence="3">The sequence shown here is derived from an EMBL/GenBank/DDBJ whole genome shotgun (WGS) entry which is preliminary data.</text>
</comment>
<evidence type="ECO:0000256" key="2">
    <source>
        <dbReference type="SAM" id="MobiDB-lite"/>
    </source>
</evidence>
<feature type="compositionally biased region" description="Low complexity" evidence="2">
    <location>
        <begin position="385"/>
        <end position="395"/>
    </location>
</feature>
<sequence length="407" mass="41945">MIERKDAMQRVRLAHTRSLLDELRRAGPLSRAELVQRTGLSRTTLFDIIADLLARNVVVEREPVVEGQRGRGRPSSAVSLNPAAGQIVGIDLGRARINAVVANVGHDILAGGSRKVAASAAPSRRAAAAIALVEELVERHGVDLSTLEAVGLGLPGLVRDPGRPDGSHGLTTAARRTVDRFREHFGAPVVADNNSHLAALAEATWGAAQDSGNVVYVRWSDGVGGGLIVDGRPVRGAHGAAGELGHVSLDPHGEPCPCGGRGCLELRIRTSALIAECTARGEPVEEVAGLLDRAAAGAAIPAAVVRDAAGLLGHVIAGTVVQLDPSRVVIGGDLGRLGDLVLDPVRQAIRRLAIPRHPRRLEVVAARLGDDDGALGAVAAVLRHGAPDPQLAPPGAAGGPGRPGSRG</sequence>
<evidence type="ECO:0000313" key="3">
    <source>
        <dbReference type="EMBL" id="GAA1535941.1"/>
    </source>
</evidence>
<evidence type="ECO:0000313" key="4">
    <source>
        <dbReference type="Proteomes" id="UP001501470"/>
    </source>
</evidence>
<organism evidence="3 4">
    <name type="scientific">Dactylosporangium maewongense</name>
    <dbReference type="NCBI Taxonomy" id="634393"/>
    <lineage>
        <taxon>Bacteria</taxon>
        <taxon>Bacillati</taxon>
        <taxon>Actinomycetota</taxon>
        <taxon>Actinomycetes</taxon>
        <taxon>Micromonosporales</taxon>
        <taxon>Micromonosporaceae</taxon>
        <taxon>Dactylosporangium</taxon>
    </lineage>
</organism>
<dbReference type="Gene3D" id="3.30.420.40">
    <property type="match status" value="2"/>
</dbReference>